<comment type="caution">
    <text evidence="1">The sequence shown here is derived from an EMBL/GenBank/DDBJ whole genome shotgun (WGS) entry which is preliminary data.</text>
</comment>
<sequence length="56" mass="6121">MILSVVFKINIKTSLSIGQASSGTPNTSEFLEMFSDGAKTYCNSLTLTNPFIELFL</sequence>
<dbReference type="EMBL" id="CAVMJV010000069">
    <property type="protein sequence ID" value="CAK5088014.1"/>
    <property type="molecule type" value="Genomic_DNA"/>
</dbReference>
<gene>
    <name evidence="1" type="ORF">MENTE1834_LOCUS35650</name>
</gene>
<protein>
    <submittedName>
        <fullName evidence="1">Uncharacterized protein</fullName>
    </submittedName>
</protein>
<proteinExistence type="predicted"/>
<evidence type="ECO:0000313" key="2">
    <source>
        <dbReference type="Proteomes" id="UP001497535"/>
    </source>
</evidence>
<keyword evidence="2" id="KW-1185">Reference proteome</keyword>
<dbReference type="Proteomes" id="UP001497535">
    <property type="component" value="Unassembled WGS sequence"/>
</dbReference>
<reference evidence="1" key="1">
    <citation type="submission" date="2023-11" db="EMBL/GenBank/DDBJ databases">
        <authorList>
            <person name="Poullet M."/>
        </authorList>
    </citation>
    <scope>NUCLEOTIDE SEQUENCE</scope>
    <source>
        <strain evidence="1">E1834</strain>
    </source>
</reference>
<accession>A0ACB1A9Q2</accession>
<name>A0ACB1A9Q2_MELEN</name>
<evidence type="ECO:0000313" key="1">
    <source>
        <dbReference type="EMBL" id="CAK5088014.1"/>
    </source>
</evidence>
<organism evidence="1 2">
    <name type="scientific">Meloidogyne enterolobii</name>
    <name type="common">Root-knot nematode worm</name>
    <name type="synonym">Meloidogyne mayaguensis</name>
    <dbReference type="NCBI Taxonomy" id="390850"/>
    <lineage>
        <taxon>Eukaryota</taxon>
        <taxon>Metazoa</taxon>
        <taxon>Ecdysozoa</taxon>
        <taxon>Nematoda</taxon>
        <taxon>Chromadorea</taxon>
        <taxon>Rhabditida</taxon>
        <taxon>Tylenchina</taxon>
        <taxon>Tylenchomorpha</taxon>
        <taxon>Tylenchoidea</taxon>
        <taxon>Meloidogynidae</taxon>
        <taxon>Meloidogyninae</taxon>
        <taxon>Meloidogyne</taxon>
    </lineage>
</organism>